<accession>B8GIJ1</accession>
<protein>
    <recommendedName>
        <fullName evidence="3">DUF3795 domain-containing protein</fullName>
    </recommendedName>
</protein>
<organism evidence="1 2">
    <name type="scientific">Methanosphaerula palustris (strain ATCC BAA-1556 / DSM 19958 / E1-9c)</name>
    <dbReference type="NCBI Taxonomy" id="521011"/>
    <lineage>
        <taxon>Archaea</taxon>
        <taxon>Methanobacteriati</taxon>
        <taxon>Methanobacteriota</taxon>
        <taxon>Stenosarchaea group</taxon>
        <taxon>Methanomicrobia</taxon>
        <taxon>Methanomicrobiales</taxon>
        <taxon>Methanoregulaceae</taxon>
        <taxon>Methanosphaerula</taxon>
    </lineage>
</organism>
<dbReference type="InterPro" id="IPR024227">
    <property type="entry name" value="DUF3795"/>
</dbReference>
<dbReference type="STRING" id="521011.Mpal_1483"/>
<evidence type="ECO:0008006" key="3">
    <source>
        <dbReference type="Google" id="ProtNLM"/>
    </source>
</evidence>
<dbReference type="EMBL" id="CP001338">
    <property type="protein sequence ID" value="ACL16804.1"/>
    <property type="molecule type" value="Genomic_DNA"/>
</dbReference>
<proteinExistence type="predicted"/>
<name>B8GIJ1_METPE</name>
<reference evidence="1 2" key="1">
    <citation type="journal article" date="2015" name="Genome Announc.">
        <title>Complete Genome Sequence of Methanosphaerula palustris E1-9CT, a Hydrogenotrophic Methanogen Isolated from a Minerotrophic Fen Peatland.</title>
        <authorList>
            <person name="Cadillo-Quiroz H."/>
            <person name="Browne P."/>
            <person name="Kyrpides N."/>
            <person name="Woyke T."/>
            <person name="Goodwin L."/>
            <person name="Detter C."/>
            <person name="Yavitt J.B."/>
            <person name="Zinder S.H."/>
        </authorList>
    </citation>
    <scope>NUCLEOTIDE SEQUENCE [LARGE SCALE GENOMIC DNA]</scope>
    <source>
        <strain evidence="2">ATCC BAA-1556 / DSM 19958 / E1-9c</strain>
    </source>
</reference>
<evidence type="ECO:0000313" key="1">
    <source>
        <dbReference type="EMBL" id="ACL16804.1"/>
    </source>
</evidence>
<dbReference type="GeneID" id="7270088"/>
<sequence length="159" mass="17978">MDLSPNLPSGLSGQKPEIRARCGSLCSSCAAYKENAKTDDDCRRASEGWQKVLGFLIPPEGICCDGCLEPDENNPRRIEKDCRIRACVLEKKIVHCGKCSTFPCEHLEQHLRPVEHVGRDEHKRLSDKEVREFVEPYLCREFLEASARKQDPDPGRSLP</sequence>
<dbReference type="KEGG" id="mpl:Mpal_1483"/>
<dbReference type="eggNOG" id="arCOG03572">
    <property type="taxonomic scope" value="Archaea"/>
</dbReference>
<dbReference type="AlphaFoldDB" id="B8GIJ1"/>
<keyword evidence="2" id="KW-1185">Reference proteome</keyword>
<dbReference type="HOGENOM" id="CLU_1656893_0_0_2"/>
<dbReference type="Proteomes" id="UP000002457">
    <property type="component" value="Chromosome"/>
</dbReference>
<dbReference type="RefSeq" id="WP_012618123.1">
    <property type="nucleotide sequence ID" value="NC_011832.1"/>
</dbReference>
<evidence type="ECO:0000313" key="2">
    <source>
        <dbReference type="Proteomes" id="UP000002457"/>
    </source>
</evidence>
<dbReference type="OrthoDB" id="117153at2157"/>
<gene>
    <name evidence="1" type="ordered locus">Mpal_1483</name>
</gene>
<dbReference type="Pfam" id="PF12675">
    <property type="entry name" value="DUF3795"/>
    <property type="match status" value="1"/>
</dbReference>